<dbReference type="Pfam" id="PF13476">
    <property type="entry name" value="AAA_23"/>
    <property type="match status" value="1"/>
</dbReference>
<protein>
    <submittedName>
        <fullName evidence="9">ABC transporter, ATP-binding protein</fullName>
    </submittedName>
</protein>
<dbReference type="GO" id="GO:0016887">
    <property type="term" value="F:ATP hydrolysis activity"/>
    <property type="evidence" value="ECO:0007669"/>
    <property type="project" value="InterPro"/>
</dbReference>
<sequence length="241" mass="27627">MFLKGFRLSDKLDCETYIQDLAFVRFLQEKGQLELNAPITFLVGENGTGKSSLLEAIALMLGINVEGGSKDFQFKSHETHSSFGDYLISLRVDYPKDYFFLRAESFYNVSTYLEAVNSPNSFSYYGGKSLHKQSHGEAFLNLVKYRFQSEGFYLLDEPEAALSPSRLLALMVLINDLAKQGAQFIIATHSPMLMTLPNSEIFLFTKDHIRLSSYDQTEHFQLTKQFMEDPERMLNYLLKED</sequence>
<dbReference type="InterPro" id="IPR003959">
    <property type="entry name" value="ATPase_AAA_core"/>
</dbReference>
<dbReference type="Gene3D" id="3.40.50.300">
    <property type="entry name" value="P-loop containing nucleotide triphosphate hydrolases"/>
    <property type="match status" value="2"/>
</dbReference>
<keyword evidence="6" id="KW-0406">Ion transport</keyword>
<keyword evidence="4" id="KW-0410">Iron transport</keyword>
<evidence type="ECO:0000259" key="8">
    <source>
        <dbReference type="SMART" id="SM00382"/>
    </source>
</evidence>
<dbReference type="Pfam" id="PF13304">
    <property type="entry name" value="AAA_21"/>
    <property type="match status" value="1"/>
</dbReference>
<dbReference type="InterPro" id="IPR003593">
    <property type="entry name" value="AAA+_ATPase"/>
</dbReference>
<dbReference type="EMBL" id="AEUX02000006">
    <property type="protein sequence ID" value="EHI69670.1"/>
    <property type="molecule type" value="Genomic_DNA"/>
</dbReference>
<dbReference type="GO" id="GO:0005886">
    <property type="term" value="C:plasma membrane"/>
    <property type="evidence" value="ECO:0007669"/>
    <property type="project" value="UniProtKB-SubCell"/>
</dbReference>
<dbReference type="GO" id="GO:0006826">
    <property type="term" value="P:iron ion transport"/>
    <property type="evidence" value="ECO:0007669"/>
    <property type="project" value="UniProtKB-KW"/>
</dbReference>
<dbReference type="InterPro" id="IPR027417">
    <property type="entry name" value="P-loop_NTPase"/>
</dbReference>
<evidence type="ECO:0000256" key="3">
    <source>
        <dbReference type="ARBA" id="ARBA00022475"/>
    </source>
</evidence>
<keyword evidence="9" id="KW-0067">ATP-binding</keyword>
<dbReference type="GO" id="GO:0006302">
    <property type="term" value="P:double-strand break repair"/>
    <property type="evidence" value="ECO:0007669"/>
    <property type="project" value="InterPro"/>
</dbReference>
<organism evidence="9 10">
    <name type="scientific">Streptococcus ictaluri 707-05</name>
    <dbReference type="NCBI Taxonomy" id="764299"/>
    <lineage>
        <taxon>Bacteria</taxon>
        <taxon>Bacillati</taxon>
        <taxon>Bacillota</taxon>
        <taxon>Bacilli</taxon>
        <taxon>Lactobacillales</taxon>
        <taxon>Streptococcaceae</taxon>
        <taxon>Streptococcus</taxon>
    </lineage>
</organism>
<dbReference type="SMART" id="SM00382">
    <property type="entry name" value="AAA"/>
    <property type="match status" value="1"/>
</dbReference>
<accession>G5K2I3</accession>
<keyword evidence="3" id="KW-1003">Cell membrane</keyword>
<dbReference type="PANTHER" id="PTHR42771">
    <property type="entry name" value="IRON(3+)-HYDROXAMATE IMPORT ATP-BINDING PROTEIN FHUC"/>
    <property type="match status" value="1"/>
</dbReference>
<comment type="caution">
    <text evidence="9">The sequence shown here is derived from an EMBL/GenBank/DDBJ whole genome shotgun (WGS) entry which is preliminary data.</text>
</comment>
<keyword evidence="7" id="KW-0472">Membrane</keyword>
<evidence type="ECO:0000256" key="1">
    <source>
        <dbReference type="ARBA" id="ARBA00004202"/>
    </source>
</evidence>
<keyword evidence="9" id="KW-0547">Nucleotide-binding</keyword>
<dbReference type="SUPFAM" id="SSF52540">
    <property type="entry name" value="P-loop containing nucleoside triphosphate hydrolases"/>
    <property type="match status" value="1"/>
</dbReference>
<dbReference type="InterPro" id="IPR038729">
    <property type="entry name" value="Rad50/SbcC_AAA"/>
</dbReference>
<evidence type="ECO:0000256" key="4">
    <source>
        <dbReference type="ARBA" id="ARBA00022496"/>
    </source>
</evidence>
<dbReference type="Proteomes" id="UP000003330">
    <property type="component" value="Unassembled WGS sequence"/>
</dbReference>
<evidence type="ECO:0000256" key="2">
    <source>
        <dbReference type="ARBA" id="ARBA00022448"/>
    </source>
</evidence>
<dbReference type="AlphaFoldDB" id="G5K2I3"/>
<evidence type="ECO:0000313" key="10">
    <source>
        <dbReference type="Proteomes" id="UP000003330"/>
    </source>
</evidence>
<dbReference type="eggNOG" id="COG3910">
    <property type="taxonomic scope" value="Bacteria"/>
</dbReference>
<dbReference type="PANTHER" id="PTHR42771:SF2">
    <property type="entry name" value="IRON(3+)-HYDROXAMATE IMPORT ATP-BINDING PROTEIN FHUC"/>
    <property type="match status" value="1"/>
</dbReference>
<keyword evidence="10" id="KW-1185">Reference proteome</keyword>
<proteinExistence type="predicted"/>
<dbReference type="InterPro" id="IPR051535">
    <property type="entry name" value="Siderophore_ABC-ATPase"/>
</dbReference>
<comment type="subcellular location">
    <subcellularLocation>
        <location evidence="1">Cell membrane</location>
        <topology evidence="1">Peripheral membrane protein</topology>
    </subcellularLocation>
</comment>
<dbReference type="RefSeq" id="WP_008089144.1">
    <property type="nucleotide sequence ID" value="NZ_AEUX02000006.1"/>
</dbReference>
<feature type="domain" description="AAA+ ATPase" evidence="8">
    <location>
        <begin position="36"/>
        <end position="212"/>
    </location>
</feature>
<evidence type="ECO:0000256" key="6">
    <source>
        <dbReference type="ARBA" id="ARBA00023065"/>
    </source>
</evidence>
<keyword evidence="5" id="KW-0408">Iron</keyword>
<gene>
    <name evidence="9" type="ORF">STRIC_0995</name>
</gene>
<keyword evidence="2" id="KW-0813">Transport</keyword>
<name>G5K2I3_9STRE</name>
<dbReference type="GO" id="GO:0005524">
    <property type="term" value="F:ATP binding"/>
    <property type="evidence" value="ECO:0007669"/>
    <property type="project" value="UniProtKB-KW"/>
</dbReference>
<evidence type="ECO:0000313" key="9">
    <source>
        <dbReference type="EMBL" id="EHI69670.1"/>
    </source>
</evidence>
<dbReference type="STRING" id="764299.STRIC_0995"/>
<evidence type="ECO:0000256" key="5">
    <source>
        <dbReference type="ARBA" id="ARBA00023004"/>
    </source>
</evidence>
<dbReference type="OrthoDB" id="9784297at2"/>
<evidence type="ECO:0000256" key="7">
    <source>
        <dbReference type="ARBA" id="ARBA00023136"/>
    </source>
</evidence>
<reference evidence="9 10" key="1">
    <citation type="journal article" date="2014" name="Int. J. Syst. Evol. Microbiol.">
        <title>Phylogenomics and the dynamic genome evolution of the genus Streptococcus.</title>
        <authorList>
            <consortium name="The Broad Institute Genome Sequencing Platform"/>
            <person name="Richards V.P."/>
            <person name="Palmer S.R."/>
            <person name="Pavinski Bitar P.D."/>
            <person name="Qin X."/>
            <person name="Weinstock G.M."/>
            <person name="Highlander S.K."/>
            <person name="Town C.D."/>
            <person name="Burne R.A."/>
            <person name="Stanhope M.J."/>
        </authorList>
    </citation>
    <scope>NUCLEOTIDE SEQUENCE [LARGE SCALE GENOMIC DNA]</scope>
    <source>
        <strain evidence="9 10">707-05</strain>
    </source>
</reference>